<organism evidence="1 2">
    <name type="scientific">Clonostachys rosea f. rosea IK726</name>
    <dbReference type="NCBI Taxonomy" id="1349383"/>
    <lineage>
        <taxon>Eukaryota</taxon>
        <taxon>Fungi</taxon>
        <taxon>Dikarya</taxon>
        <taxon>Ascomycota</taxon>
        <taxon>Pezizomycotina</taxon>
        <taxon>Sordariomycetes</taxon>
        <taxon>Hypocreomycetidae</taxon>
        <taxon>Hypocreales</taxon>
        <taxon>Bionectriaceae</taxon>
        <taxon>Clonostachys</taxon>
    </lineage>
</organism>
<gene>
    <name evidence="1" type="ORF">CRV2_00006952</name>
</gene>
<accession>A0ACA9TDG0</accession>
<comment type="caution">
    <text evidence="1">The sequence shown here is derived from an EMBL/GenBank/DDBJ whole genome shotgun (WGS) entry which is preliminary data.</text>
</comment>
<dbReference type="EMBL" id="CADEHS020000003">
    <property type="protein sequence ID" value="CAG9938526.1"/>
    <property type="molecule type" value="Genomic_DNA"/>
</dbReference>
<name>A0ACA9TDG0_BIOOC</name>
<sequence length="142" mass="16339">MESPNSEITAEGWKQVRHLHDLLRNIAHGIDSLADRHITVYPRRVTCNASTLREAFPHAAGEAGRVECFLEAGSGGKRRHENEGYLTRIRRLMVRGTVEMGEQMMERRRVDVEEGKETELFGSLGLRERRRVKKEEKNEKEG</sequence>
<protein>
    <submittedName>
        <fullName evidence="1">Uncharacterized protein</fullName>
    </submittedName>
</protein>
<evidence type="ECO:0000313" key="2">
    <source>
        <dbReference type="Proteomes" id="UP000836387"/>
    </source>
</evidence>
<proteinExistence type="predicted"/>
<evidence type="ECO:0000313" key="1">
    <source>
        <dbReference type="EMBL" id="CAG9938526.1"/>
    </source>
</evidence>
<dbReference type="Proteomes" id="UP000836387">
    <property type="component" value="Unassembled WGS sequence"/>
</dbReference>
<keyword evidence="2" id="KW-1185">Reference proteome</keyword>
<reference evidence="1" key="1">
    <citation type="submission" date="2020-04" db="EMBL/GenBank/DDBJ databases">
        <authorList>
            <person name="Broberg M."/>
        </authorList>
    </citation>
    <scope>NUCLEOTIDE SEQUENCE</scope>
</reference>
<reference evidence="1" key="2">
    <citation type="submission" date="2021-10" db="EMBL/GenBank/DDBJ databases">
        <authorList>
            <person name="Piombo E."/>
        </authorList>
    </citation>
    <scope>NUCLEOTIDE SEQUENCE</scope>
</reference>